<dbReference type="Proteomes" id="UP001304895">
    <property type="component" value="Unassembled WGS sequence"/>
</dbReference>
<name>A0AAN6UKI8_9PEZI</name>
<keyword evidence="2" id="KW-1185">Reference proteome</keyword>
<organism evidence="1 2">
    <name type="scientific">Trichocladium antarcticum</name>
    <dbReference type="NCBI Taxonomy" id="1450529"/>
    <lineage>
        <taxon>Eukaryota</taxon>
        <taxon>Fungi</taxon>
        <taxon>Dikarya</taxon>
        <taxon>Ascomycota</taxon>
        <taxon>Pezizomycotina</taxon>
        <taxon>Sordariomycetes</taxon>
        <taxon>Sordariomycetidae</taxon>
        <taxon>Sordariales</taxon>
        <taxon>Chaetomiaceae</taxon>
        <taxon>Trichocladium</taxon>
    </lineage>
</organism>
<sequence>MREASSACECHLRERRHWRALQACIRHRWRMKSWASKLARGHSELTTISLWYICSLLDVIHAVPTHNREYGCQALPDARHGPLWHHANTEQLRLAWLLHHCMYRRSRLGMLKRFSRDMR</sequence>
<accession>A0AAN6UKI8</accession>
<reference evidence="1" key="2">
    <citation type="submission" date="2023-05" db="EMBL/GenBank/DDBJ databases">
        <authorList>
            <consortium name="Lawrence Berkeley National Laboratory"/>
            <person name="Steindorff A."/>
            <person name="Hensen N."/>
            <person name="Bonometti L."/>
            <person name="Westerberg I."/>
            <person name="Brannstrom I.O."/>
            <person name="Guillou S."/>
            <person name="Cros-Aarteil S."/>
            <person name="Calhoun S."/>
            <person name="Haridas S."/>
            <person name="Kuo A."/>
            <person name="Mondo S."/>
            <person name="Pangilinan J."/>
            <person name="Riley R."/>
            <person name="Labutti K."/>
            <person name="Andreopoulos B."/>
            <person name="Lipzen A."/>
            <person name="Chen C."/>
            <person name="Yanf M."/>
            <person name="Daum C."/>
            <person name="Ng V."/>
            <person name="Clum A."/>
            <person name="Ohm R."/>
            <person name="Martin F."/>
            <person name="Silar P."/>
            <person name="Natvig D."/>
            <person name="Lalanne C."/>
            <person name="Gautier V."/>
            <person name="Ament-Velasquez S.L."/>
            <person name="Kruys A."/>
            <person name="Hutchinson M.I."/>
            <person name="Powell A.J."/>
            <person name="Barry K."/>
            <person name="Miller A.N."/>
            <person name="Grigoriev I.V."/>
            <person name="Debuchy R."/>
            <person name="Gladieux P."/>
            <person name="Thoren M.H."/>
            <person name="Johannesson H."/>
        </authorList>
    </citation>
    <scope>NUCLEOTIDE SEQUENCE</scope>
    <source>
        <strain evidence="1">CBS 123565</strain>
    </source>
</reference>
<proteinExistence type="predicted"/>
<dbReference type="EMBL" id="MU853408">
    <property type="protein sequence ID" value="KAK4134718.1"/>
    <property type="molecule type" value="Genomic_DNA"/>
</dbReference>
<gene>
    <name evidence="1" type="ORF">BT67DRAFT_302985</name>
</gene>
<protein>
    <submittedName>
        <fullName evidence="1">Uncharacterized protein</fullName>
    </submittedName>
</protein>
<reference evidence="1" key="1">
    <citation type="journal article" date="2023" name="Mol. Phylogenet. Evol.">
        <title>Genome-scale phylogeny and comparative genomics of the fungal order Sordariales.</title>
        <authorList>
            <person name="Hensen N."/>
            <person name="Bonometti L."/>
            <person name="Westerberg I."/>
            <person name="Brannstrom I.O."/>
            <person name="Guillou S."/>
            <person name="Cros-Aarteil S."/>
            <person name="Calhoun S."/>
            <person name="Haridas S."/>
            <person name="Kuo A."/>
            <person name="Mondo S."/>
            <person name="Pangilinan J."/>
            <person name="Riley R."/>
            <person name="LaButti K."/>
            <person name="Andreopoulos B."/>
            <person name="Lipzen A."/>
            <person name="Chen C."/>
            <person name="Yan M."/>
            <person name="Daum C."/>
            <person name="Ng V."/>
            <person name="Clum A."/>
            <person name="Steindorff A."/>
            <person name="Ohm R.A."/>
            <person name="Martin F."/>
            <person name="Silar P."/>
            <person name="Natvig D.O."/>
            <person name="Lalanne C."/>
            <person name="Gautier V."/>
            <person name="Ament-Velasquez S.L."/>
            <person name="Kruys A."/>
            <person name="Hutchinson M.I."/>
            <person name="Powell A.J."/>
            <person name="Barry K."/>
            <person name="Miller A.N."/>
            <person name="Grigoriev I.V."/>
            <person name="Debuchy R."/>
            <person name="Gladieux P."/>
            <person name="Hiltunen Thoren M."/>
            <person name="Johannesson H."/>
        </authorList>
    </citation>
    <scope>NUCLEOTIDE SEQUENCE</scope>
    <source>
        <strain evidence="1">CBS 123565</strain>
    </source>
</reference>
<evidence type="ECO:0000313" key="1">
    <source>
        <dbReference type="EMBL" id="KAK4134718.1"/>
    </source>
</evidence>
<evidence type="ECO:0000313" key="2">
    <source>
        <dbReference type="Proteomes" id="UP001304895"/>
    </source>
</evidence>
<comment type="caution">
    <text evidence="1">The sequence shown here is derived from an EMBL/GenBank/DDBJ whole genome shotgun (WGS) entry which is preliminary data.</text>
</comment>
<dbReference type="AlphaFoldDB" id="A0AAN6UKI8"/>